<organism evidence="1 2">
    <name type="scientific">Grus japonensis</name>
    <name type="common">Japanese crane</name>
    <name type="synonym">Red-crowned crane</name>
    <dbReference type="NCBI Taxonomy" id="30415"/>
    <lineage>
        <taxon>Eukaryota</taxon>
        <taxon>Metazoa</taxon>
        <taxon>Chordata</taxon>
        <taxon>Craniata</taxon>
        <taxon>Vertebrata</taxon>
        <taxon>Euteleostomi</taxon>
        <taxon>Archelosauria</taxon>
        <taxon>Archosauria</taxon>
        <taxon>Dinosauria</taxon>
        <taxon>Saurischia</taxon>
        <taxon>Theropoda</taxon>
        <taxon>Coelurosauria</taxon>
        <taxon>Aves</taxon>
        <taxon>Neognathae</taxon>
        <taxon>Neoaves</taxon>
        <taxon>Gruiformes</taxon>
        <taxon>Gruidae</taxon>
        <taxon>Grus</taxon>
    </lineage>
</organism>
<reference evidence="1 2" key="1">
    <citation type="submission" date="2024-06" db="EMBL/GenBank/DDBJ databases">
        <title>The draft genome of Grus japonensis, version 3.</title>
        <authorList>
            <person name="Nabeshima K."/>
            <person name="Suzuki S."/>
            <person name="Onuma M."/>
        </authorList>
    </citation>
    <scope>NUCLEOTIDE SEQUENCE [LARGE SCALE GENOMIC DNA]</scope>
    <source>
        <strain evidence="1 2">451A</strain>
    </source>
</reference>
<dbReference type="EMBL" id="BAAFJT010000001">
    <property type="protein sequence ID" value="GAB0179310.1"/>
    <property type="molecule type" value="Genomic_DNA"/>
</dbReference>
<dbReference type="AlphaFoldDB" id="A0ABC9W2K1"/>
<comment type="caution">
    <text evidence="1">The sequence shown here is derived from an EMBL/GenBank/DDBJ whole genome shotgun (WGS) entry which is preliminary data.</text>
</comment>
<protein>
    <submittedName>
        <fullName evidence="1">Mitochondrial enolase superfamily member 1</fullName>
    </submittedName>
</protein>
<keyword evidence="2" id="KW-1185">Reference proteome</keyword>
<evidence type="ECO:0000313" key="2">
    <source>
        <dbReference type="Proteomes" id="UP001623348"/>
    </source>
</evidence>
<sequence length="219" mass="24164">MDSLRGNHAFYDQAFYDGMTGWVDEVRVVDVVYLDFSKAFDTVSNNIVIGRNNPKHQYRLGVGLLGSSTAEKDLGVLVDNKLSMSQQCALMAKKANGILGSIRKRSTVGPQALGTKIQLDANTDPPSAKEELVCELLQELDPYKSMGPNNIHPRMLRELAHVIAMLLSIIFEKSWRLGDVPEDWKKANVTPIDKKGLKEIIGPSVLLGKLRNESSCGLP</sequence>
<accession>A0ABC9W2K1</accession>
<dbReference type="PANTHER" id="PTHR33332">
    <property type="entry name" value="REVERSE TRANSCRIPTASE DOMAIN-CONTAINING PROTEIN"/>
    <property type="match status" value="1"/>
</dbReference>
<evidence type="ECO:0000313" key="1">
    <source>
        <dbReference type="EMBL" id="GAB0179310.1"/>
    </source>
</evidence>
<dbReference type="Proteomes" id="UP001623348">
    <property type="component" value="Unassembled WGS sequence"/>
</dbReference>
<proteinExistence type="predicted"/>
<name>A0ABC9W2K1_GRUJA</name>
<gene>
    <name evidence="1" type="ORF">GRJ2_000396300</name>
</gene>